<evidence type="ECO:0000256" key="5">
    <source>
        <dbReference type="ARBA" id="ARBA00022840"/>
    </source>
</evidence>
<dbReference type="InterPro" id="IPR014729">
    <property type="entry name" value="Rossmann-like_a/b/a_fold"/>
</dbReference>
<dbReference type="PANTHER" id="PTHR43033:SF1">
    <property type="entry name" value="TRNA(ILE)-LYSIDINE SYNTHASE-RELATED"/>
    <property type="match status" value="1"/>
</dbReference>
<keyword evidence="4 7" id="KW-0547">Nucleotide-binding</keyword>
<dbReference type="GO" id="GO:0032267">
    <property type="term" value="F:tRNA(Ile)-lysidine synthase activity"/>
    <property type="evidence" value="ECO:0007669"/>
    <property type="project" value="UniProtKB-EC"/>
</dbReference>
<dbReference type="Pfam" id="PF01171">
    <property type="entry name" value="ATP_bind_3"/>
    <property type="match status" value="1"/>
</dbReference>
<dbReference type="SUPFAM" id="SSF82829">
    <property type="entry name" value="MesJ substrate recognition domain-like"/>
    <property type="match status" value="1"/>
</dbReference>
<keyword evidence="5 7" id="KW-0067">ATP-binding</keyword>
<keyword evidence="1 7" id="KW-0963">Cytoplasm</keyword>
<keyword evidence="2 7" id="KW-0436">Ligase</keyword>
<keyword evidence="11" id="KW-1185">Reference proteome</keyword>
<dbReference type="InterPro" id="IPR011063">
    <property type="entry name" value="TilS/TtcA_N"/>
</dbReference>
<dbReference type="InterPro" id="IPR012795">
    <property type="entry name" value="tRNA_Ile_lys_synt_N"/>
</dbReference>
<organism evidence="10 11">
    <name type="scientific">Psychrobacter piechaudii</name>
    <dbReference type="NCBI Taxonomy" id="1945521"/>
    <lineage>
        <taxon>Bacteria</taxon>
        <taxon>Pseudomonadati</taxon>
        <taxon>Pseudomonadota</taxon>
        <taxon>Gammaproteobacteria</taxon>
        <taxon>Moraxellales</taxon>
        <taxon>Moraxellaceae</taxon>
        <taxon>Psychrobacter</taxon>
    </lineage>
</organism>
<dbReference type="EMBL" id="FUGE01000058">
    <property type="protein sequence ID" value="SJM66770.1"/>
    <property type="molecule type" value="Genomic_DNA"/>
</dbReference>
<evidence type="ECO:0000256" key="6">
    <source>
        <dbReference type="ARBA" id="ARBA00048539"/>
    </source>
</evidence>
<dbReference type="EC" id="6.3.4.19" evidence="7"/>
<feature type="binding site" evidence="7">
    <location>
        <begin position="32"/>
        <end position="37"/>
    </location>
    <ligand>
        <name>ATP</name>
        <dbReference type="ChEBI" id="CHEBI:30616"/>
    </ligand>
</feature>
<feature type="domain" description="tRNA(Ile)-lysidine/2-thiocytidine synthase N-terminal" evidence="8">
    <location>
        <begin position="27"/>
        <end position="200"/>
    </location>
</feature>
<dbReference type="GO" id="GO:0006400">
    <property type="term" value="P:tRNA modification"/>
    <property type="evidence" value="ECO:0007669"/>
    <property type="project" value="UniProtKB-UniRule"/>
</dbReference>
<evidence type="ECO:0000313" key="10">
    <source>
        <dbReference type="EMBL" id="SJM66770.1"/>
    </source>
</evidence>
<evidence type="ECO:0000256" key="4">
    <source>
        <dbReference type="ARBA" id="ARBA00022741"/>
    </source>
</evidence>
<dbReference type="RefSeq" id="WP_077450202.1">
    <property type="nucleotide sequence ID" value="NZ_FUGE01000058.1"/>
</dbReference>
<comment type="catalytic activity">
    <reaction evidence="6 7">
        <text>cytidine(34) in tRNA(Ile2) + L-lysine + ATP = lysidine(34) in tRNA(Ile2) + AMP + diphosphate + H(+)</text>
        <dbReference type="Rhea" id="RHEA:43744"/>
        <dbReference type="Rhea" id="RHEA-COMP:10625"/>
        <dbReference type="Rhea" id="RHEA-COMP:10670"/>
        <dbReference type="ChEBI" id="CHEBI:15378"/>
        <dbReference type="ChEBI" id="CHEBI:30616"/>
        <dbReference type="ChEBI" id="CHEBI:32551"/>
        <dbReference type="ChEBI" id="CHEBI:33019"/>
        <dbReference type="ChEBI" id="CHEBI:82748"/>
        <dbReference type="ChEBI" id="CHEBI:83665"/>
        <dbReference type="ChEBI" id="CHEBI:456215"/>
        <dbReference type="EC" id="6.3.4.19"/>
    </reaction>
</comment>
<evidence type="ECO:0000259" key="8">
    <source>
        <dbReference type="Pfam" id="PF01171"/>
    </source>
</evidence>
<dbReference type="HAMAP" id="MF_01161">
    <property type="entry name" value="tRNA_Ile_lys_synt"/>
    <property type="match status" value="1"/>
</dbReference>
<reference evidence="10 11" key="1">
    <citation type="submission" date="2017-02" db="EMBL/GenBank/DDBJ databases">
        <authorList>
            <person name="Peterson S.W."/>
        </authorList>
    </citation>
    <scope>NUCLEOTIDE SEQUENCE [LARGE SCALE GENOMIC DNA]</scope>
    <source>
        <strain evidence="10">Psychrobacter_piechaudii</strain>
    </source>
</reference>
<dbReference type="AlphaFoldDB" id="A0A1R4GF28"/>
<proteinExistence type="inferred from homology"/>
<dbReference type="Pfam" id="PF09179">
    <property type="entry name" value="TilS"/>
    <property type="match status" value="1"/>
</dbReference>
<dbReference type="PANTHER" id="PTHR43033">
    <property type="entry name" value="TRNA(ILE)-LYSIDINE SYNTHASE-RELATED"/>
    <property type="match status" value="1"/>
</dbReference>
<dbReference type="STRING" id="1945521.A1232T_00352"/>
<evidence type="ECO:0000256" key="3">
    <source>
        <dbReference type="ARBA" id="ARBA00022694"/>
    </source>
</evidence>
<dbReference type="SUPFAM" id="SSF52402">
    <property type="entry name" value="Adenine nucleotide alpha hydrolases-like"/>
    <property type="match status" value="1"/>
</dbReference>
<evidence type="ECO:0000313" key="11">
    <source>
        <dbReference type="Proteomes" id="UP000188357"/>
    </source>
</evidence>
<dbReference type="NCBIfam" id="TIGR02432">
    <property type="entry name" value="lysidine_TilS_N"/>
    <property type="match status" value="1"/>
</dbReference>
<evidence type="ECO:0000256" key="2">
    <source>
        <dbReference type="ARBA" id="ARBA00022598"/>
    </source>
</evidence>
<keyword evidence="3 7" id="KW-0819">tRNA processing</keyword>
<sequence>MTTDDVLAQVFLNSFEQHKPQLLGRRIWLACSGGRDSLSLAHLCQQLFNAGKLPFLPQLLHINHGMQQANAAWADQVSTWAQQNQMPCQVLKINLVKKTEQEARQARYEAIIGVMNHQDVLILGHHQDDQVETLLMRLFNGAGVNGLSGMKEWSIKSSQNQQGTQKNIVLWRPLLTISRQQITQYADNKGLTYIDDPTNVALQKSNLNPDQLNDRAWLRSVLLPHITQRYPKAKQAIARTGQLMQEASVILDEQSSLDLSQSIINDRAFCSVLDINQLTRLSTARQSFLIHSWLAPTATDLPPSRRLVEEVLSLAHRKDSNHQTCLSWDSGRYQYQIRRYQHKLYRLWDSWEQWLQLAPTTHDIHIDVEEEIAPCLLLKPLSTEFEWSVQGLTGLIAELQQQLTVLIDAKAETDREDIKSIAWSKETKLIFQPLPRTQKIALPGRVGRKSGKKLLQALDVPSFMRQSVVLCSLQLSPLCSEQQSIPLLIITPEQTMVLQSPFSQSIAQLVEDKALVAELHDL</sequence>
<comment type="similarity">
    <text evidence="7">Belongs to the tRNA(Ile)-lysidine synthase family.</text>
</comment>
<comment type="subcellular location">
    <subcellularLocation>
        <location evidence="7">Cytoplasm</location>
    </subcellularLocation>
</comment>
<evidence type="ECO:0000256" key="1">
    <source>
        <dbReference type="ARBA" id="ARBA00022490"/>
    </source>
</evidence>
<evidence type="ECO:0000256" key="7">
    <source>
        <dbReference type="HAMAP-Rule" id="MF_01161"/>
    </source>
</evidence>
<protein>
    <recommendedName>
        <fullName evidence="7">tRNA(Ile)-lysidine synthase</fullName>
        <ecNumber evidence="7">6.3.4.19</ecNumber>
    </recommendedName>
    <alternativeName>
        <fullName evidence="7">tRNA(Ile)-2-lysyl-cytidine synthase</fullName>
    </alternativeName>
    <alternativeName>
        <fullName evidence="7">tRNA(Ile)-lysidine synthetase</fullName>
    </alternativeName>
</protein>
<comment type="function">
    <text evidence="7">Ligates lysine onto the cytidine present at position 34 of the AUA codon-specific tRNA(Ile) that contains the anticodon CAU, in an ATP-dependent manner. Cytidine is converted to lysidine, thus changing the amino acid specificity of the tRNA from methionine to isoleucine.</text>
</comment>
<feature type="domain" description="tRNA(Ile)-lysidine synthase substrate-binding" evidence="9">
    <location>
        <begin position="273"/>
        <end position="345"/>
    </location>
</feature>
<accession>A0A1R4GF28</accession>
<evidence type="ECO:0000259" key="9">
    <source>
        <dbReference type="Pfam" id="PF09179"/>
    </source>
</evidence>
<gene>
    <name evidence="7 10" type="primary">tilS</name>
    <name evidence="10" type="ORF">A1232T_00352</name>
</gene>
<dbReference type="GO" id="GO:0005737">
    <property type="term" value="C:cytoplasm"/>
    <property type="evidence" value="ECO:0007669"/>
    <property type="project" value="UniProtKB-SubCell"/>
</dbReference>
<dbReference type="GO" id="GO:0005524">
    <property type="term" value="F:ATP binding"/>
    <property type="evidence" value="ECO:0007669"/>
    <property type="project" value="UniProtKB-UniRule"/>
</dbReference>
<dbReference type="Gene3D" id="1.20.59.20">
    <property type="match status" value="1"/>
</dbReference>
<comment type="domain">
    <text evidence="7">The N-terminal region contains the highly conserved SGGXDS motif, predicted to be a P-loop motif involved in ATP binding.</text>
</comment>
<dbReference type="Gene3D" id="3.40.50.620">
    <property type="entry name" value="HUPs"/>
    <property type="match status" value="1"/>
</dbReference>
<name>A0A1R4GF28_9GAMM</name>
<dbReference type="InterPro" id="IPR012094">
    <property type="entry name" value="tRNA_Ile_lys_synt"/>
</dbReference>
<dbReference type="OrthoDB" id="9807403at2"/>
<dbReference type="Proteomes" id="UP000188357">
    <property type="component" value="Unassembled WGS sequence"/>
</dbReference>
<dbReference type="CDD" id="cd01992">
    <property type="entry name" value="TilS_N"/>
    <property type="match status" value="1"/>
</dbReference>
<dbReference type="InterPro" id="IPR015262">
    <property type="entry name" value="tRNA_Ile_lys_synt_subst-bd"/>
</dbReference>